<proteinExistence type="inferred from homology"/>
<evidence type="ECO:0000256" key="1">
    <source>
        <dbReference type="ARBA" id="ARBA00001947"/>
    </source>
</evidence>
<evidence type="ECO:0000256" key="5">
    <source>
        <dbReference type="ARBA" id="ARBA00022833"/>
    </source>
</evidence>
<feature type="active site" description="Proton donor/acceptor" evidence="7">
    <location>
        <position position="391"/>
    </location>
</feature>
<dbReference type="EMBL" id="CAJVRL010000045">
    <property type="protein sequence ID" value="CAG8952072.1"/>
    <property type="molecule type" value="Genomic_DNA"/>
</dbReference>
<keyword evidence="5" id="KW-0862">Zinc</keyword>
<dbReference type="Gene3D" id="3.40.630.10">
    <property type="entry name" value="Zn peptidases"/>
    <property type="match status" value="1"/>
</dbReference>
<dbReference type="OrthoDB" id="3626597at2759"/>
<evidence type="ECO:0000256" key="2">
    <source>
        <dbReference type="ARBA" id="ARBA00005988"/>
    </source>
</evidence>
<keyword evidence="4" id="KW-0378">Hydrolase</keyword>
<keyword evidence="3" id="KW-0645">Protease</keyword>
<evidence type="ECO:0000256" key="6">
    <source>
        <dbReference type="ARBA" id="ARBA00023049"/>
    </source>
</evidence>
<evidence type="ECO:0000313" key="10">
    <source>
        <dbReference type="EMBL" id="CAG8952072.1"/>
    </source>
</evidence>
<dbReference type="GO" id="GO:0008270">
    <property type="term" value="F:zinc ion binding"/>
    <property type="evidence" value="ECO:0007669"/>
    <property type="project" value="InterPro"/>
</dbReference>
<feature type="signal peptide" evidence="8">
    <location>
        <begin position="1"/>
        <end position="18"/>
    </location>
</feature>
<dbReference type="InterPro" id="IPR000834">
    <property type="entry name" value="Peptidase_M14"/>
</dbReference>
<comment type="caution">
    <text evidence="10">The sequence shown here is derived from an EMBL/GenBank/DDBJ whole genome shotgun (WGS) entry which is preliminary data.</text>
</comment>
<protein>
    <recommendedName>
        <fullName evidence="9">Peptidase M14 domain-containing protein</fullName>
    </recommendedName>
</protein>
<keyword evidence="6" id="KW-0482">Metalloprotease</keyword>
<evidence type="ECO:0000256" key="3">
    <source>
        <dbReference type="ARBA" id="ARBA00022670"/>
    </source>
</evidence>
<evidence type="ECO:0000256" key="4">
    <source>
        <dbReference type="ARBA" id="ARBA00022801"/>
    </source>
</evidence>
<keyword evidence="8" id="KW-0732">Signal</keyword>
<feature type="chain" id="PRO_5040452023" description="Peptidase M14 domain-containing protein" evidence="8">
    <location>
        <begin position="19"/>
        <end position="439"/>
    </location>
</feature>
<dbReference type="Pfam" id="PF00246">
    <property type="entry name" value="Peptidase_M14"/>
    <property type="match status" value="1"/>
</dbReference>
<dbReference type="FunFam" id="3.40.630.10:FF:000155">
    <property type="entry name" value="Zn-dependent exopeptidase"/>
    <property type="match status" value="1"/>
</dbReference>
<comment type="cofactor">
    <cofactor evidence="1">
        <name>Zn(2+)</name>
        <dbReference type="ChEBI" id="CHEBI:29105"/>
    </cofactor>
</comment>
<dbReference type="PANTHER" id="PTHR11705:SF143">
    <property type="entry name" value="SLL0236 PROTEIN"/>
    <property type="match status" value="1"/>
</dbReference>
<evidence type="ECO:0000256" key="8">
    <source>
        <dbReference type="SAM" id="SignalP"/>
    </source>
</evidence>
<reference evidence="10" key="1">
    <citation type="submission" date="2021-07" db="EMBL/GenBank/DDBJ databases">
        <authorList>
            <person name="Durling M."/>
        </authorList>
    </citation>
    <scope>NUCLEOTIDE SEQUENCE</scope>
</reference>
<organism evidence="10 11">
    <name type="scientific">Hymenoscyphus fraxineus</name>
    <dbReference type="NCBI Taxonomy" id="746836"/>
    <lineage>
        <taxon>Eukaryota</taxon>
        <taxon>Fungi</taxon>
        <taxon>Dikarya</taxon>
        <taxon>Ascomycota</taxon>
        <taxon>Pezizomycotina</taxon>
        <taxon>Leotiomycetes</taxon>
        <taxon>Helotiales</taxon>
        <taxon>Helotiaceae</taxon>
        <taxon>Hymenoscyphus</taxon>
    </lineage>
</organism>
<name>A0A9N9PS19_9HELO</name>
<dbReference type="PANTHER" id="PTHR11705">
    <property type="entry name" value="PROTEASE FAMILY M14 CARBOXYPEPTIDASE A,B"/>
    <property type="match status" value="1"/>
</dbReference>
<dbReference type="Proteomes" id="UP000696280">
    <property type="component" value="Unassembled WGS sequence"/>
</dbReference>
<evidence type="ECO:0000313" key="11">
    <source>
        <dbReference type="Proteomes" id="UP000696280"/>
    </source>
</evidence>
<evidence type="ECO:0000256" key="7">
    <source>
        <dbReference type="PROSITE-ProRule" id="PRU01379"/>
    </source>
</evidence>
<accession>A0A9N9PS19</accession>
<dbReference type="SUPFAM" id="SSF53187">
    <property type="entry name" value="Zn-dependent exopeptidases"/>
    <property type="match status" value="1"/>
</dbReference>
<dbReference type="GO" id="GO:0006508">
    <property type="term" value="P:proteolysis"/>
    <property type="evidence" value="ECO:0007669"/>
    <property type="project" value="UniProtKB-KW"/>
</dbReference>
<dbReference type="PROSITE" id="PS52035">
    <property type="entry name" value="PEPTIDASE_M14"/>
    <property type="match status" value="1"/>
</dbReference>
<dbReference type="AlphaFoldDB" id="A0A9N9PS19"/>
<dbReference type="GO" id="GO:0004181">
    <property type="term" value="F:metallocarboxypeptidase activity"/>
    <property type="evidence" value="ECO:0007669"/>
    <property type="project" value="InterPro"/>
</dbReference>
<feature type="domain" description="Peptidase M14" evidence="9">
    <location>
        <begin position="68"/>
        <end position="428"/>
    </location>
</feature>
<dbReference type="SMART" id="SM00631">
    <property type="entry name" value="Zn_pept"/>
    <property type="match status" value="1"/>
</dbReference>
<evidence type="ECO:0000259" key="9">
    <source>
        <dbReference type="PROSITE" id="PS52035"/>
    </source>
</evidence>
<dbReference type="PROSITE" id="PS51257">
    <property type="entry name" value="PROKAR_LIPOPROTEIN"/>
    <property type="match status" value="1"/>
</dbReference>
<gene>
    <name evidence="10" type="ORF">HYFRA_00000810</name>
</gene>
<keyword evidence="11" id="KW-1185">Reference proteome</keyword>
<sequence length="439" mass="47166">MKFTSFCCLAIAPLLSLACLLPEERAGLARIPNRRRQSNGVPIATGDRYNGGTIAPRGVGTQSVTLTSILNVNEINSGLRGLAAEYGIETFTTPYRTFNGASIQGGKVGGTGTCNNAYRVYLNAMLHARERGGSDGLLFFIGDLLYANKNNVGLNYGSKSYTNAQVKTALATGIVFTPLSNPDGVAYDQSSNSCWRKNRNTRSGSSGSSIGVDLNRNFDILWDLNKWAPSARGDVASSSPSSEVFHGTAPFSEPETQSMKWVLDTYPKIRWFVDMHSYAGDILYSWGTETNQGATANMNFLNTTYNSVRGIVTDTPGRNGGYGEYTPSAESQINIAAARRMSQAMSTARGRTYGAIPGAELYPTSGASDDYSYSRHFADPTKNLIHAYTPEFGFGNTASNCPFYPTQAQHNNNLAEIGAGFMEILLAGTDLGLGDAVSC</sequence>
<comment type="similarity">
    <text evidence="2 7">Belongs to the peptidase M14 family.</text>
</comment>